<dbReference type="PANTHER" id="PTHR36220">
    <property type="entry name" value="UNNAMED PRODUCT"/>
    <property type="match status" value="1"/>
</dbReference>
<dbReference type="SUPFAM" id="SSF50965">
    <property type="entry name" value="Galactose oxidase, central domain"/>
    <property type="match status" value="1"/>
</dbReference>
<dbReference type="Proteomes" id="UP000197065">
    <property type="component" value="Unassembled WGS sequence"/>
</dbReference>
<dbReference type="EMBL" id="FYEH01000007">
    <property type="protein sequence ID" value="SNB70316.1"/>
    <property type="molecule type" value="Genomic_DNA"/>
</dbReference>
<evidence type="ECO:0000313" key="4">
    <source>
        <dbReference type="Proteomes" id="UP000197065"/>
    </source>
</evidence>
<protein>
    <submittedName>
        <fullName evidence="3">FG-GAP repeat-containing protein</fullName>
    </submittedName>
</protein>
<dbReference type="PANTHER" id="PTHR36220:SF1">
    <property type="entry name" value="GAMMA TUBULIN COMPLEX COMPONENT C-TERMINAL DOMAIN-CONTAINING PROTEIN"/>
    <property type="match status" value="1"/>
</dbReference>
<feature type="chain" id="PRO_5013347195" evidence="2">
    <location>
        <begin position="26"/>
        <end position="381"/>
    </location>
</feature>
<dbReference type="OrthoDB" id="8479154at2"/>
<keyword evidence="1 2" id="KW-0732">Signal</keyword>
<accession>A0A212RDG8</accession>
<evidence type="ECO:0000313" key="3">
    <source>
        <dbReference type="EMBL" id="SNB70316.1"/>
    </source>
</evidence>
<feature type="signal peptide" evidence="2">
    <location>
        <begin position="1"/>
        <end position="25"/>
    </location>
</feature>
<organism evidence="3 4">
    <name type="scientific">Arboricoccus pini</name>
    <dbReference type="NCBI Taxonomy" id="1963835"/>
    <lineage>
        <taxon>Bacteria</taxon>
        <taxon>Pseudomonadati</taxon>
        <taxon>Pseudomonadota</taxon>
        <taxon>Alphaproteobacteria</taxon>
        <taxon>Geminicoccales</taxon>
        <taxon>Geminicoccaceae</taxon>
        <taxon>Arboricoccus</taxon>
    </lineage>
</organism>
<dbReference type="Pfam" id="PF14312">
    <property type="entry name" value="FG-GAP_2"/>
    <property type="match status" value="1"/>
</dbReference>
<name>A0A212RDG8_9PROT</name>
<evidence type="ECO:0000256" key="2">
    <source>
        <dbReference type="SAM" id="SignalP"/>
    </source>
</evidence>
<dbReference type="InterPro" id="IPR013517">
    <property type="entry name" value="FG-GAP"/>
</dbReference>
<dbReference type="Gene3D" id="2.130.10.130">
    <property type="entry name" value="Integrin alpha, N-terminal"/>
    <property type="match status" value="2"/>
</dbReference>
<dbReference type="InterPro" id="IPR028994">
    <property type="entry name" value="Integrin_alpha_N"/>
</dbReference>
<gene>
    <name evidence="3" type="ORF">SAMN07250955_107167</name>
</gene>
<dbReference type="AlphaFoldDB" id="A0A212RDG8"/>
<dbReference type="RefSeq" id="WP_133063896.1">
    <property type="nucleotide sequence ID" value="NZ_FYEH01000007.1"/>
</dbReference>
<proteinExistence type="predicted"/>
<keyword evidence="4" id="KW-1185">Reference proteome</keyword>
<dbReference type="InterPro" id="IPR011043">
    <property type="entry name" value="Gal_Oxase/kelch_b-propeller"/>
</dbReference>
<reference evidence="3 4" key="1">
    <citation type="submission" date="2017-06" db="EMBL/GenBank/DDBJ databases">
        <authorList>
            <person name="Kim H.J."/>
            <person name="Triplett B.A."/>
        </authorList>
    </citation>
    <scope>NUCLEOTIDE SEQUENCE [LARGE SCALE GENOMIC DNA]</scope>
    <source>
        <strain evidence="3 4">B29T1</strain>
    </source>
</reference>
<sequence length="381" mass="38428">MHKKIRLTLGALALGWLAMGSVAEAADTLPAGAVLVPRGLDPSGRYLLALHKDGAGCSTLERYTRGGGGWAADGSIGGEASPCRPLAVAAGGATAVLYDYGGDRATVVGGLDGSLTRAGSLVLSGSKAFANPPPPGVAVSAAGDAILLGAPNYECKYGVPLKRCGVAELFLAAGGTWRQADTIAFPEGGPFNVEFGHALAVGNAGALIAVGGPGKSGDQGEVYLYERQTDGHLQEAGVLVPDTRGEASFGSDIAMSADGLVIAVGGDQAVYLFGRDAKGWAGLARVAAPEARAGYFGASVALSSDGSRLLVGAPRATCKSGPSRCGAAYLFQRQGAGWALKDSLDAPVPTPETDFGYAVALDKAGRMAAVQGKEAYLFELN</sequence>
<evidence type="ECO:0000256" key="1">
    <source>
        <dbReference type="ARBA" id="ARBA00022729"/>
    </source>
</evidence>